<dbReference type="Gene3D" id="3.90.550.10">
    <property type="entry name" value="Spore Coat Polysaccharide Biosynthesis Protein SpsA, Chain A"/>
    <property type="match status" value="1"/>
</dbReference>
<keyword evidence="12" id="KW-1185">Reference proteome</keyword>
<dbReference type="InterPro" id="IPR029044">
    <property type="entry name" value="Nucleotide-diphossugar_trans"/>
</dbReference>
<comment type="caution">
    <text evidence="11">The sequence shown here is derived from an EMBL/GenBank/DDBJ whole genome shotgun (WGS) entry which is preliminary data.</text>
</comment>
<evidence type="ECO:0000256" key="8">
    <source>
        <dbReference type="HAMAP-Rule" id="MF_00316"/>
    </source>
</evidence>
<dbReference type="PANTHER" id="PTHR19136">
    <property type="entry name" value="MOLYBDENUM COFACTOR GUANYLYLTRANSFERASE"/>
    <property type="match status" value="1"/>
</dbReference>
<evidence type="ECO:0000256" key="9">
    <source>
        <dbReference type="SAM" id="MobiDB-lite"/>
    </source>
</evidence>
<evidence type="ECO:0000256" key="4">
    <source>
        <dbReference type="ARBA" id="ARBA00022741"/>
    </source>
</evidence>
<feature type="binding site" evidence="8">
    <location>
        <position position="142"/>
    </location>
    <ligand>
        <name>Mg(2+)</name>
        <dbReference type="ChEBI" id="CHEBI:18420"/>
    </ligand>
</feature>
<dbReference type="EC" id="2.7.7.77" evidence="8"/>
<feature type="compositionally biased region" description="Low complexity" evidence="9">
    <location>
        <begin position="82"/>
        <end position="95"/>
    </location>
</feature>
<keyword evidence="6 8" id="KW-0342">GTP-binding</keyword>
<evidence type="ECO:0000313" key="11">
    <source>
        <dbReference type="EMBL" id="NIJ59785.1"/>
    </source>
</evidence>
<feature type="binding site" evidence="8">
    <location>
        <begin position="20"/>
        <end position="22"/>
    </location>
    <ligand>
        <name>GTP</name>
        <dbReference type="ChEBI" id="CHEBI:37565"/>
    </ligand>
</feature>
<dbReference type="InterPro" id="IPR013482">
    <property type="entry name" value="Molybde_CF_guanTrfase"/>
</dbReference>
<protein>
    <recommendedName>
        <fullName evidence="8">Molybdenum cofactor guanylyltransferase</fullName>
        <shortName evidence="8">MoCo guanylyltransferase</shortName>
        <ecNumber evidence="8">2.7.7.77</ecNumber>
    </recommendedName>
    <alternativeName>
        <fullName evidence="8">GTP:molybdopterin guanylyltransferase</fullName>
    </alternativeName>
    <alternativeName>
        <fullName evidence="8">Mo-MPT guanylyltransferase</fullName>
    </alternativeName>
    <alternativeName>
        <fullName evidence="8">Molybdopterin guanylyltransferase</fullName>
    </alternativeName>
    <alternativeName>
        <fullName evidence="8">Molybdopterin-guanine dinucleotide synthase</fullName>
        <shortName evidence="8">MGD synthase</shortName>
    </alternativeName>
</protein>
<comment type="subcellular location">
    <subcellularLocation>
        <location evidence="8">Cytoplasm</location>
    </subcellularLocation>
</comment>
<evidence type="ECO:0000256" key="6">
    <source>
        <dbReference type="ARBA" id="ARBA00023134"/>
    </source>
</evidence>
<comment type="similarity">
    <text evidence="8">Belongs to the MobA family.</text>
</comment>
<dbReference type="GO" id="GO:0061603">
    <property type="term" value="F:molybdenum cofactor guanylyltransferase activity"/>
    <property type="evidence" value="ECO:0007669"/>
    <property type="project" value="UniProtKB-EC"/>
</dbReference>
<dbReference type="InterPro" id="IPR025877">
    <property type="entry name" value="MobA-like_NTP_Trfase"/>
</dbReference>
<reference evidence="11 12" key="1">
    <citation type="submission" date="2020-03" db="EMBL/GenBank/DDBJ databases">
        <title>Genomic Encyclopedia of Type Strains, Phase IV (KMG-IV): sequencing the most valuable type-strain genomes for metagenomic binning, comparative biology and taxonomic classification.</title>
        <authorList>
            <person name="Goeker M."/>
        </authorList>
    </citation>
    <scope>NUCLEOTIDE SEQUENCE [LARGE SCALE GENOMIC DNA]</scope>
    <source>
        <strain evidence="11 12">DSM 103870</strain>
    </source>
</reference>
<comment type="domain">
    <text evidence="8">The N-terminal domain determines nucleotide recognition and specific binding, while the C-terminal domain determines the specific binding to the target protein.</text>
</comment>
<feature type="region of interest" description="Disordered" evidence="9">
    <location>
        <begin position="78"/>
        <end position="103"/>
    </location>
</feature>
<evidence type="ECO:0000256" key="7">
    <source>
        <dbReference type="ARBA" id="ARBA00023150"/>
    </source>
</evidence>
<dbReference type="Proteomes" id="UP001429580">
    <property type="component" value="Unassembled WGS sequence"/>
</dbReference>
<dbReference type="EMBL" id="JAASQI010000010">
    <property type="protein sequence ID" value="NIJ59785.1"/>
    <property type="molecule type" value="Genomic_DNA"/>
</dbReference>
<evidence type="ECO:0000259" key="10">
    <source>
        <dbReference type="Pfam" id="PF12804"/>
    </source>
</evidence>
<keyword evidence="5 8" id="KW-0460">Magnesium</keyword>
<dbReference type="RefSeq" id="WP_166955509.1">
    <property type="nucleotide sequence ID" value="NZ_JAASQI010000010.1"/>
</dbReference>
<evidence type="ECO:0000256" key="3">
    <source>
        <dbReference type="ARBA" id="ARBA00022723"/>
    </source>
</evidence>
<evidence type="ECO:0000256" key="1">
    <source>
        <dbReference type="ARBA" id="ARBA00022490"/>
    </source>
</evidence>
<dbReference type="PANTHER" id="PTHR19136:SF81">
    <property type="entry name" value="MOLYBDENUM COFACTOR GUANYLYLTRANSFERASE"/>
    <property type="match status" value="1"/>
</dbReference>
<feature type="binding site" evidence="8">
    <location>
        <position position="142"/>
    </location>
    <ligand>
        <name>GTP</name>
        <dbReference type="ChEBI" id="CHEBI:37565"/>
    </ligand>
</feature>
<keyword evidence="2 8" id="KW-0808">Transferase</keyword>
<comment type="catalytic activity">
    <reaction evidence="8">
        <text>Mo-molybdopterin + GTP + H(+) = Mo-molybdopterin guanine dinucleotide + diphosphate</text>
        <dbReference type="Rhea" id="RHEA:34243"/>
        <dbReference type="ChEBI" id="CHEBI:15378"/>
        <dbReference type="ChEBI" id="CHEBI:33019"/>
        <dbReference type="ChEBI" id="CHEBI:37565"/>
        <dbReference type="ChEBI" id="CHEBI:71302"/>
        <dbReference type="ChEBI" id="CHEBI:71310"/>
        <dbReference type="EC" id="2.7.7.77"/>
    </reaction>
</comment>
<sequence length="247" mass="25516">MTGMTGAASAPAGGLCVVVLAGGEGRRIGGGKPQRRLAGQTLLARALALAGSWSAHVAIAVRHPGQAPERFPIQWHQVSNQNSPGWNSSSASSDPAKSEDARGAAEVVIDDPAIDGPLSGLLASLRHGRRLGCNAVLTIPCDMPFLPPDLAGRLSAALAGTAGPAVAVASSAGRLHPVCALWTPDAEAVLLREADAGRLSLTNLTERLDRRIVDWPVTAIDPFFNINTPEDLDLAAALLTEPAQRST</sequence>
<keyword evidence="3 8" id="KW-0479">Metal-binding</keyword>
<keyword evidence="7 8" id="KW-0501">Molybdenum cofactor biosynthesis</keyword>
<evidence type="ECO:0000256" key="2">
    <source>
        <dbReference type="ARBA" id="ARBA00022679"/>
    </source>
</evidence>
<dbReference type="Pfam" id="PF12804">
    <property type="entry name" value="NTP_transf_3"/>
    <property type="match status" value="1"/>
</dbReference>
<keyword evidence="1 8" id="KW-0963">Cytoplasm</keyword>
<comment type="cofactor">
    <cofactor evidence="8">
        <name>Mg(2+)</name>
        <dbReference type="ChEBI" id="CHEBI:18420"/>
    </cofactor>
</comment>
<proteinExistence type="inferred from homology"/>
<feature type="binding site" evidence="8">
    <location>
        <position position="110"/>
    </location>
    <ligand>
        <name>GTP</name>
        <dbReference type="ChEBI" id="CHEBI:37565"/>
    </ligand>
</feature>
<feature type="binding site" evidence="8">
    <location>
        <position position="32"/>
    </location>
    <ligand>
        <name>GTP</name>
        <dbReference type="ChEBI" id="CHEBI:37565"/>
    </ligand>
</feature>
<keyword evidence="4 8" id="KW-0547">Nucleotide-binding</keyword>
<dbReference type="CDD" id="cd02503">
    <property type="entry name" value="MobA"/>
    <property type="match status" value="1"/>
</dbReference>
<comment type="subunit">
    <text evidence="8">Monomer.</text>
</comment>
<gene>
    <name evidence="8" type="primary">mobA</name>
    <name evidence="11" type="ORF">FHS82_003646</name>
</gene>
<organism evidence="11 12">
    <name type="scientific">Pseudochelatococcus lubricantis</name>
    <dbReference type="NCBI Taxonomy" id="1538102"/>
    <lineage>
        <taxon>Bacteria</taxon>
        <taxon>Pseudomonadati</taxon>
        <taxon>Pseudomonadota</taxon>
        <taxon>Alphaproteobacteria</taxon>
        <taxon>Hyphomicrobiales</taxon>
        <taxon>Chelatococcaceae</taxon>
        <taxon>Pseudochelatococcus</taxon>
    </lineage>
</organism>
<dbReference type="SUPFAM" id="SSF53448">
    <property type="entry name" value="Nucleotide-diphospho-sugar transferases"/>
    <property type="match status" value="1"/>
</dbReference>
<evidence type="ECO:0000313" key="12">
    <source>
        <dbReference type="Proteomes" id="UP001429580"/>
    </source>
</evidence>
<name>A0ABX0V7M8_9HYPH</name>
<comment type="caution">
    <text evidence="8">Lacks conserved residue(s) required for the propagation of feature annotation.</text>
</comment>
<accession>A0ABX0V7M8</accession>
<comment type="function">
    <text evidence="8">Transfers a GMP moiety from GTP to Mo-molybdopterin (Mo-MPT) cofactor (Moco or molybdenum cofactor) to form Mo-molybdopterin guanine dinucleotide (Mo-MGD) cofactor.</text>
</comment>
<dbReference type="HAMAP" id="MF_00316">
    <property type="entry name" value="MobA"/>
    <property type="match status" value="1"/>
</dbReference>
<keyword evidence="11" id="KW-0548">Nucleotidyltransferase</keyword>
<feature type="domain" description="MobA-like NTP transferase" evidence="10">
    <location>
        <begin position="17"/>
        <end position="191"/>
    </location>
</feature>
<evidence type="ECO:0000256" key="5">
    <source>
        <dbReference type="ARBA" id="ARBA00022842"/>
    </source>
</evidence>